<dbReference type="InterPro" id="IPR035195">
    <property type="entry name" value="Emr1"/>
</dbReference>
<reference evidence="2 3" key="1">
    <citation type="submission" date="2018-07" db="EMBL/GenBank/DDBJ databases">
        <title>Draft Genome Assemblies for Five Robust Yarrowia lipolytica Strains Exhibiting High Lipid Production and Pentose Sugar Utilization and Sugar Alcohol Secretion from Undetoxified Lignocellulosic Biomass Hydrolysates.</title>
        <authorList>
            <consortium name="DOE Joint Genome Institute"/>
            <person name="Walker C."/>
            <person name="Ryu S."/>
            <person name="Na H."/>
            <person name="Zane M."/>
            <person name="LaButti K."/>
            <person name="Lipzen A."/>
            <person name="Haridas S."/>
            <person name="Barry K."/>
            <person name="Grigoriev I.V."/>
            <person name="Quarterman J."/>
            <person name="Slininger P."/>
            <person name="Dien B."/>
            <person name="Trinh C.T."/>
        </authorList>
    </citation>
    <scope>NUCLEOTIDE SEQUENCE [LARGE SCALE GENOMIC DNA]</scope>
    <source>
        <strain evidence="2 3">YB392</strain>
    </source>
</reference>
<dbReference type="EMBL" id="KZ859055">
    <property type="protein sequence ID" value="RDW23981.1"/>
    <property type="molecule type" value="Genomic_DNA"/>
</dbReference>
<dbReference type="Proteomes" id="UP000256601">
    <property type="component" value="Unassembled WGS sequence"/>
</dbReference>
<organism evidence="2 3">
    <name type="scientific">Yarrowia lipolytica</name>
    <name type="common">Candida lipolytica</name>
    <dbReference type="NCBI Taxonomy" id="4952"/>
    <lineage>
        <taxon>Eukaryota</taxon>
        <taxon>Fungi</taxon>
        <taxon>Dikarya</taxon>
        <taxon>Ascomycota</taxon>
        <taxon>Saccharomycotina</taxon>
        <taxon>Dipodascomycetes</taxon>
        <taxon>Dipodascales</taxon>
        <taxon>Dipodascales incertae sedis</taxon>
        <taxon>Yarrowia</taxon>
    </lineage>
</organism>
<dbReference type="GO" id="GO:0005739">
    <property type="term" value="C:mitochondrion"/>
    <property type="evidence" value="ECO:0007669"/>
    <property type="project" value="GOC"/>
</dbReference>
<evidence type="ECO:0000313" key="3">
    <source>
        <dbReference type="Proteomes" id="UP000256601"/>
    </source>
</evidence>
<keyword evidence="1" id="KW-1133">Transmembrane helix</keyword>
<feature type="transmembrane region" description="Helical" evidence="1">
    <location>
        <begin position="26"/>
        <end position="44"/>
    </location>
</feature>
<name>A0A371C0Z1_YARLL</name>
<dbReference type="Pfam" id="PF17237">
    <property type="entry name" value="Emr1"/>
    <property type="match status" value="1"/>
</dbReference>
<dbReference type="GO" id="GO:0007008">
    <property type="term" value="P:outer mitochondrial membrane organization"/>
    <property type="evidence" value="ECO:0007669"/>
    <property type="project" value="InterPro"/>
</dbReference>
<keyword evidence="1" id="KW-0812">Transmembrane</keyword>
<keyword evidence="1" id="KW-0472">Membrane</keyword>
<proteinExistence type="predicted"/>
<evidence type="ECO:0000256" key="1">
    <source>
        <dbReference type="SAM" id="Phobius"/>
    </source>
</evidence>
<gene>
    <name evidence="2" type="ORF">B0I71DRAFT_87021</name>
</gene>
<evidence type="ECO:0000313" key="2">
    <source>
        <dbReference type="EMBL" id="RDW23981.1"/>
    </source>
</evidence>
<sequence>MALINIRRIFASFRTDEEEREYSRKAFYYLLGFLGSCAFSSLVAQRLSGVGN</sequence>
<dbReference type="AlphaFoldDB" id="A0A371C0Z1"/>
<accession>A0A371C0Z1</accession>
<protein>
    <submittedName>
        <fullName evidence="2">Uncharacterized protein</fullName>
    </submittedName>
</protein>